<evidence type="ECO:0000256" key="1">
    <source>
        <dbReference type="SAM" id="Phobius"/>
    </source>
</evidence>
<name>A0ABQ9K4W9_9CUCU</name>
<keyword evidence="1" id="KW-0472">Membrane</keyword>
<gene>
    <name evidence="2" type="ORF">NQ317_002749</name>
</gene>
<keyword evidence="1" id="KW-0812">Transmembrane</keyword>
<keyword evidence="3" id="KW-1185">Reference proteome</keyword>
<keyword evidence="1" id="KW-1133">Transmembrane helix</keyword>
<protein>
    <submittedName>
        <fullName evidence="2">Uncharacterized protein</fullName>
    </submittedName>
</protein>
<accession>A0ABQ9K4W9</accession>
<sequence length="70" mass="7355">MQDKQGVISIPKSLQGFMGGKTVIGRQKKVPELNPIALAIITTVTTARVVAIVGIIIVTVPFGSPTIIEV</sequence>
<feature type="transmembrane region" description="Helical" evidence="1">
    <location>
        <begin position="36"/>
        <end position="62"/>
    </location>
</feature>
<reference evidence="2" key="1">
    <citation type="journal article" date="2023" name="Insect Mol. Biol.">
        <title>Genome sequencing provides insights into the evolution of gene families encoding plant cell wall-degrading enzymes in longhorned beetles.</title>
        <authorList>
            <person name="Shin N.R."/>
            <person name="Okamura Y."/>
            <person name="Kirsch R."/>
            <person name="Pauchet Y."/>
        </authorList>
    </citation>
    <scope>NUCLEOTIDE SEQUENCE</scope>
    <source>
        <strain evidence="2">MMC_N1</strain>
    </source>
</reference>
<evidence type="ECO:0000313" key="2">
    <source>
        <dbReference type="EMBL" id="KAJ8984909.1"/>
    </source>
</evidence>
<evidence type="ECO:0000313" key="3">
    <source>
        <dbReference type="Proteomes" id="UP001162164"/>
    </source>
</evidence>
<proteinExistence type="predicted"/>
<dbReference type="Proteomes" id="UP001162164">
    <property type="component" value="Unassembled WGS sequence"/>
</dbReference>
<comment type="caution">
    <text evidence="2">The sequence shown here is derived from an EMBL/GenBank/DDBJ whole genome shotgun (WGS) entry which is preliminary data.</text>
</comment>
<dbReference type="EMBL" id="JAPWTJ010000024">
    <property type="protein sequence ID" value="KAJ8984909.1"/>
    <property type="molecule type" value="Genomic_DNA"/>
</dbReference>
<organism evidence="2 3">
    <name type="scientific">Molorchus minor</name>
    <dbReference type="NCBI Taxonomy" id="1323400"/>
    <lineage>
        <taxon>Eukaryota</taxon>
        <taxon>Metazoa</taxon>
        <taxon>Ecdysozoa</taxon>
        <taxon>Arthropoda</taxon>
        <taxon>Hexapoda</taxon>
        <taxon>Insecta</taxon>
        <taxon>Pterygota</taxon>
        <taxon>Neoptera</taxon>
        <taxon>Endopterygota</taxon>
        <taxon>Coleoptera</taxon>
        <taxon>Polyphaga</taxon>
        <taxon>Cucujiformia</taxon>
        <taxon>Chrysomeloidea</taxon>
        <taxon>Cerambycidae</taxon>
        <taxon>Lamiinae</taxon>
        <taxon>Monochamini</taxon>
        <taxon>Molorchus</taxon>
    </lineage>
</organism>